<accession>A0A6A5VK98</accession>
<feature type="domain" description="C2H2-type" evidence="10">
    <location>
        <begin position="482"/>
        <end position="508"/>
    </location>
</feature>
<dbReference type="AlphaFoldDB" id="A0A6A5VK98"/>
<feature type="compositionally biased region" description="Low complexity" evidence="9">
    <location>
        <begin position="419"/>
        <end position="433"/>
    </location>
</feature>
<dbReference type="Pfam" id="PF13912">
    <property type="entry name" value="zf-C2H2_6"/>
    <property type="match status" value="1"/>
</dbReference>
<feature type="region of interest" description="Disordered" evidence="9">
    <location>
        <begin position="197"/>
        <end position="234"/>
    </location>
</feature>
<gene>
    <name evidence="11" type="ORF">BU23DRAFT_657040</name>
</gene>
<dbReference type="PROSITE" id="PS00028">
    <property type="entry name" value="ZINC_FINGER_C2H2_1"/>
    <property type="match status" value="7"/>
</dbReference>
<feature type="compositionally biased region" description="Low complexity" evidence="9">
    <location>
        <begin position="588"/>
        <end position="599"/>
    </location>
</feature>
<feature type="domain" description="C2H2-type" evidence="10">
    <location>
        <begin position="327"/>
        <end position="352"/>
    </location>
</feature>
<evidence type="ECO:0000256" key="5">
    <source>
        <dbReference type="ARBA" id="ARBA00023015"/>
    </source>
</evidence>
<dbReference type="PANTHER" id="PTHR46179">
    <property type="entry name" value="ZINC FINGER PROTEIN"/>
    <property type="match status" value="1"/>
</dbReference>
<dbReference type="PROSITE" id="PS50157">
    <property type="entry name" value="ZINC_FINGER_C2H2_2"/>
    <property type="match status" value="7"/>
</dbReference>
<evidence type="ECO:0000256" key="4">
    <source>
        <dbReference type="ARBA" id="ARBA00022833"/>
    </source>
</evidence>
<feature type="region of interest" description="Disordered" evidence="9">
    <location>
        <begin position="400"/>
        <end position="481"/>
    </location>
</feature>
<dbReference type="GO" id="GO:0005634">
    <property type="term" value="C:nucleus"/>
    <property type="evidence" value="ECO:0007669"/>
    <property type="project" value="UniProtKB-SubCell"/>
</dbReference>
<dbReference type="Proteomes" id="UP000800036">
    <property type="component" value="Unassembled WGS sequence"/>
</dbReference>
<evidence type="ECO:0000256" key="1">
    <source>
        <dbReference type="ARBA" id="ARBA00004123"/>
    </source>
</evidence>
<proteinExistence type="predicted"/>
<evidence type="ECO:0000256" key="7">
    <source>
        <dbReference type="ARBA" id="ARBA00023242"/>
    </source>
</evidence>
<comment type="subcellular location">
    <subcellularLocation>
        <location evidence="1">Nucleus</location>
    </subcellularLocation>
</comment>
<sequence length="899" mass="97912">MVGRATAMYHCALCPASFPSKNTYNRHIESHEEQAAPQLPCPVCSFKFADSYAFELHKTQTGHSAQEYRCDKCGETHQTEKKLKQHRQFPSPCYADISPTGPIRHNSVDRGPQQSPTTMPAPAMLQGGYVDLDALVSGSRPSFLPYGDAPDPSTRSTTPSNASGIFCHDCKKSFASQALYNRHCLSCKVQRWAVGQQAPPAPQKENQKIDRPSDITPARSRAEAARPIQSERNGSMFARLHQAPPIALTTPARHPRTTAPPVAPQVSSGLPCGIGGCMRSFASVAALGQHQKDSHSSLICDIRDCGKVFKTESELNLHKQTIHRTSFPCGINNCGDSFQSQTALEKHQKDAHKDFICGVGGCRSKFSTEVALESHKKAVHTVVCNVRGCEKSFATEAELKQHKKDGHSFGSEGSGTQGRPSRPVSVASSRPAALLTPPLTASGSASHSHTTPAAQSTSAQTAPARSAATASPSSQTASLGSFSCDVRGCGMTFRSEAGLNVHKADSHSVGGQGLDLRGRDSWMLPQNVRNQLREAGVRRPPGPPPQQSRRAPMDNGRRAPAPAASVPRHPPAFIGTAHRPPQNQAHTSLPPANASSSALSIGGPAEIEQANQLHGSIMRLLINADFDIRHDGCIVYDGMSWIRICVVKQNEVVGMFDQLVHLRQQLQAKYHLSHPKTFAKDYENTVYPASEPEYLPEARAGMPGLGVVALCCSKIELHDGREEVVKIATIDVLTGRTLMHYVVCTDPTVIVKDWRSSTTGLTAFQDIELYRTQRFKVLKGWQAARAALCKFVDKNTILLGCNLRSDLDALRIIHGRSVDLLKLVEKAAGGPLSRQQLRLDPLMRDLPQVNLRSNTGPGRDCLQDAYAVRELALWSIKNHDQFVKYAKQKSLDYQRVSSL</sequence>
<evidence type="ECO:0000259" key="10">
    <source>
        <dbReference type="PROSITE" id="PS50157"/>
    </source>
</evidence>
<keyword evidence="12" id="KW-1185">Reference proteome</keyword>
<dbReference type="Pfam" id="PF00096">
    <property type="entry name" value="zf-C2H2"/>
    <property type="match status" value="1"/>
</dbReference>
<dbReference type="GO" id="GO:0008270">
    <property type="term" value="F:zinc ion binding"/>
    <property type="evidence" value="ECO:0007669"/>
    <property type="project" value="UniProtKB-KW"/>
</dbReference>
<reference evidence="11" key="1">
    <citation type="journal article" date="2020" name="Stud. Mycol.">
        <title>101 Dothideomycetes genomes: a test case for predicting lifestyles and emergence of pathogens.</title>
        <authorList>
            <person name="Haridas S."/>
            <person name="Albert R."/>
            <person name="Binder M."/>
            <person name="Bloem J."/>
            <person name="Labutti K."/>
            <person name="Salamov A."/>
            <person name="Andreopoulos B."/>
            <person name="Baker S."/>
            <person name="Barry K."/>
            <person name="Bills G."/>
            <person name="Bluhm B."/>
            <person name="Cannon C."/>
            <person name="Castanera R."/>
            <person name="Culley D."/>
            <person name="Daum C."/>
            <person name="Ezra D."/>
            <person name="Gonzalez J."/>
            <person name="Henrissat B."/>
            <person name="Kuo A."/>
            <person name="Liang C."/>
            <person name="Lipzen A."/>
            <person name="Lutzoni F."/>
            <person name="Magnuson J."/>
            <person name="Mondo S."/>
            <person name="Nolan M."/>
            <person name="Ohm R."/>
            <person name="Pangilinan J."/>
            <person name="Park H.-J."/>
            <person name="Ramirez L."/>
            <person name="Alfaro M."/>
            <person name="Sun H."/>
            <person name="Tritt A."/>
            <person name="Yoshinaga Y."/>
            <person name="Zwiers L.-H."/>
            <person name="Turgeon B."/>
            <person name="Goodwin S."/>
            <person name="Spatafora J."/>
            <person name="Crous P."/>
            <person name="Grigoriev I."/>
        </authorList>
    </citation>
    <scope>NUCLEOTIDE SEQUENCE</scope>
    <source>
        <strain evidence="11">CBS 107.79</strain>
    </source>
</reference>
<dbReference type="Pfam" id="PF12874">
    <property type="entry name" value="zf-met"/>
    <property type="match status" value="1"/>
</dbReference>
<evidence type="ECO:0000313" key="11">
    <source>
        <dbReference type="EMBL" id="KAF1977704.1"/>
    </source>
</evidence>
<dbReference type="GO" id="GO:0006357">
    <property type="term" value="P:regulation of transcription by RNA polymerase II"/>
    <property type="evidence" value="ECO:0007669"/>
    <property type="project" value="TreeGrafter"/>
</dbReference>
<keyword evidence="7" id="KW-0539">Nucleus</keyword>
<evidence type="ECO:0000256" key="3">
    <source>
        <dbReference type="ARBA" id="ARBA00022771"/>
    </source>
</evidence>
<feature type="compositionally biased region" description="Low complexity" evidence="9">
    <location>
        <begin position="558"/>
        <end position="567"/>
    </location>
</feature>
<evidence type="ECO:0000256" key="6">
    <source>
        <dbReference type="ARBA" id="ARBA00023163"/>
    </source>
</evidence>
<dbReference type="GO" id="GO:0003676">
    <property type="term" value="F:nucleic acid binding"/>
    <property type="evidence" value="ECO:0007669"/>
    <property type="project" value="InterPro"/>
</dbReference>
<protein>
    <recommendedName>
        <fullName evidence="10">C2H2-type domain-containing protein</fullName>
    </recommendedName>
</protein>
<dbReference type="EMBL" id="ML976662">
    <property type="protein sequence ID" value="KAF1977704.1"/>
    <property type="molecule type" value="Genomic_DNA"/>
</dbReference>
<feature type="domain" description="C2H2-type" evidence="10">
    <location>
        <begin position="270"/>
        <end position="296"/>
    </location>
</feature>
<evidence type="ECO:0000256" key="8">
    <source>
        <dbReference type="PROSITE-ProRule" id="PRU00042"/>
    </source>
</evidence>
<keyword evidence="3 8" id="KW-0863">Zinc-finger</keyword>
<dbReference type="Gene3D" id="3.30.420.10">
    <property type="entry name" value="Ribonuclease H-like superfamily/Ribonuclease H"/>
    <property type="match status" value="1"/>
</dbReference>
<dbReference type="InterPro" id="IPR036397">
    <property type="entry name" value="RNaseH_sf"/>
</dbReference>
<evidence type="ECO:0000256" key="9">
    <source>
        <dbReference type="SAM" id="MobiDB-lite"/>
    </source>
</evidence>
<feature type="domain" description="C2H2-type" evidence="10">
    <location>
        <begin position="9"/>
        <end position="36"/>
    </location>
</feature>
<dbReference type="InterPro" id="IPR051061">
    <property type="entry name" value="Zinc_finger_trans_reg"/>
</dbReference>
<feature type="domain" description="C2H2-type" evidence="10">
    <location>
        <begin position="298"/>
        <end position="328"/>
    </location>
</feature>
<dbReference type="SUPFAM" id="SSF53098">
    <property type="entry name" value="Ribonuclease H-like"/>
    <property type="match status" value="1"/>
</dbReference>
<keyword evidence="6" id="KW-0804">Transcription</keyword>
<dbReference type="InterPro" id="IPR036236">
    <property type="entry name" value="Znf_C2H2_sf"/>
</dbReference>
<feature type="compositionally biased region" description="Low complexity" evidence="9">
    <location>
        <begin position="440"/>
        <end position="478"/>
    </location>
</feature>
<dbReference type="OrthoDB" id="16516at2759"/>
<evidence type="ECO:0000256" key="2">
    <source>
        <dbReference type="ARBA" id="ARBA00022723"/>
    </source>
</evidence>
<organism evidence="11 12">
    <name type="scientific">Bimuria novae-zelandiae CBS 107.79</name>
    <dbReference type="NCBI Taxonomy" id="1447943"/>
    <lineage>
        <taxon>Eukaryota</taxon>
        <taxon>Fungi</taxon>
        <taxon>Dikarya</taxon>
        <taxon>Ascomycota</taxon>
        <taxon>Pezizomycotina</taxon>
        <taxon>Dothideomycetes</taxon>
        <taxon>Pleosporomycetidae</taxon>
        <taxon>Pleosporales</taxon>
        <taxon>Massarineae</taxon>
        <taxon>Didymosphaeriaceae</taxon>
        <taxon>Bimuria</taxon>
    </lineage>
</organism>
<keyword evidence="5" id="KW-0805">Transcription regulation</keyword>
<dbReference type="PANTHER" id="PTHR46179:SF13">
    <property type="entry name" value="C2H2-TYPE DOMAIN-CONTAINING PROTEIN"/>
    <property type="match status" value="1"/>
</dbReference>
<feature type="region of interest" description="Disordered" evidence="9">
    <location>
        <begin position="531"/>
        <end position="599"/>
    </location>
</feature>
<dbReference type="InterPro" id="IPR013087">
    <property type="entry name" value="Znf_C2H2_type"/>
</dbReference>
<feature type="domain" description="C2H2-type" evidence="10">
    <location>
        <begin position="382"/>
        <end position="408"/>
    </location>
</feature>
<name>A0A6A5VK98_9PLEO</name>
<evidence type="ECO:0000313" key="12">
    <source>
        <dbReference type="Proteomes" id="UP000800036"/>
    </source>
</evidence>
<keyword evidence="4" id="KW-0862">Zinc</keyword>
<dbReference type="InterPro" id="IPR012337">
    <property type="entry name" value="RNaseH-like_sf"/>
</dbReference>
<dbReference type="SUPFAM" id="SSF57667">
    <property type="entry name" value="beta-beta-alpha zinc fingers"/>
    <property type="match status" value="1"/>
</dbReference>
<dbReference type="SMART" id="SM00355">
    <property type="entry name" value="ZnF_C2H2"/>
    <property type="match status" value="10"/>
</dbReference>
<keyword evidence="2" id="KW-0479">Metal-binding</keyword>
<dbReference type="Gene3D" id="3.30.160.60">
    <property type="entry name" value="Classic Zinc Finger"/>
    <property type="match status" value="2"/>
</dbReference>
<feature type="domain" description="C2H2-type" evidence="10">
    <location>
        <begin position="355"/>
        <end position="381"/>
    </location>
</feature>